<dbReference type="EMBL" id="JWTB01000018">
    <property type="protein sequence ID" value="KIC66945.1"/>
    <property type="molecule type" value="Genomic_DNA"/>
</dbReference>
<comment type="similarity">
    <text evidence="1">Belongs to the short-chain dehydrogenases/reductases (SDR) family.</text>
</comment>
<dbReference type="InterPro" id="IPR002347">
    <property type="entry name" value="SDR_fam"/>
</dbReference>
<dbReference type="GO" id="GO:0016491">
    <property type="term" value="F:oxidoreductase activity"/>
    <property type="evidence" value="ECO:0007669"/>
    <property type="project" value="UniProtKB-KW"/>
</dbReference>
<sequence length="260" mass="26882">MPRTSVITGAASGIGKATLDLLERRGERVIGVDLHDAEVVADLSTAEGRGALVDAVRKISGGRIDAIYAVAGLAVPAPATVAVNFFGTVATVDGLRPLLADSDAPRAVVVSSMAALMSSDEELVSLLASGDEPGAMARAKVLAKEPATTGGLIYASTKLALSRWVRRHAATAEWAGAGIPLNAVSPGIIATPMTADLIDTEEERKALLNMVPMPLNGIAEPIVVARLLAWLNSEENTHLCGQIVYVDGGSDAVLRGDSVW</sequence>
<evidence type="ECO:0000256" key="2">
    <source>
        <dbReference type="ARBA" id="ARBA00023002"/>
    </source>
</evidence>
<dbReference type="RefSeq" id="WP_043452162.1">
    <property type="nucleotide sequence ID" value="NZ_JWTB01000018.1"/>
</dbReference>
<protein>
    <submittedName>
        <fullName evidence="3">Short-chain dehydrogenase</fullName>
    </submittedName>
</protein>
<accession>A0A0B4DRA9</accession>
<keyword evidence="2" id="KW-0560">Oxidoreductase</keyword>
<dbReference type="PANTHER" id="PTHR24321:SF8">
    <property type="entry name" value="ESTRADIOL 17-BETA-DEHYDROGENASE 8-RELATED"/>
    <property type="match status" value="1"/>
</dbReference>
<dbReference type="Proteomes" id="UP000031196">
    <property type="component" value="Unassembled WGS sequence"/>
</dbReference>
<comment type="caution">
    <text evidence="3">The sequence shown here is derived from an EMBL/GenBank/DDBJ whole genome shotgun (WGS) entry which is preliminary data.</text>
</comment>
<dbReference type="Pfam" id="PF13561">
    <property type="entry name" value="adh_short_C2"/>
    <property type="match status" value="1"/>
</dbReference>
<dbReference type="AlphaFoldDB" id="A0A0B4DRA9"/>
<dbReference type="InterPro" id="IPR036291">
    <property type="entry name" value="NAD(P)-bd_dom_sf"/>
</dbReference>
<dbReference type="PRINTS" id="PR00081">
    <property type="entry name" value="GDHRDH"/>
</dbReference>
<name>A0A0B4DRA9_PSEPS</name>
<reference evidence="3 4" key="1">
    <citation type="submission" date="2014-12" db="EMBL/GenBank/DDBJ databases">
        <title>Genome sequencing of Arthrobacter phenanthrenivorans SWC37.</title>
        <authorList>
            <person name="Tan P.W."/>
            <person name="Chan K.-G."/>
        </authorList>
    </citation>
    <scope>NUCLEOTIDE SEQUENCE [LARGE SCALE GENOMIC DNA]</scope>
    <source>
        <strain evidence="3 4">SWC37</strain>
    </source>
</reference>
<evidence type="ECO:0000256" key="1">
    <source>
        <dbReference type="ARBA" id="ARBA00006484"/>
    </source>
</evidence>
<evidence type="ECO:0000313" key="4">
    <source>
        <dbReference type="Proteomes" id="UP000031196"/>
    </source>
</evidence>
<dbReference type="OrthoDB" id="3676637at2"/>
<dbReference type="Gene3D" id="3.40.50.720">
    <property type="entry name" value="NAD(P)-binding Rossmann-like Domain"/>
    <property type="match status" value="1"/>
</dbReference>
<dbReference type="PANTHER" id="PTHR24321">
    <property type="entry name" value="DEHYDROGENASES, SHORT CHAIN"/>
    <property type="match status" value="1"/>
</dbReference>
<dbReference type="SUPFAM" id="SSF51735">
    <property type="entry name" value="NAD(P)-binding Rossmann-fold domains"/>
    <property type="match status" value="1"/>
</dbReference>
<organism evidence="3 4">
    <name type="scientific">Pseudarthrobacter phenanthrenivorans</name>
    <name type="common">Arthrobacter phenanthrenivorans</name>
    <dbReference type="NCBI Taxonomy" id="361575"/>
    <lineage>
        <taxon>Bacteria</taxon>
        <taxon>Bacillati</taxon>
        <taxon>Actinomycetota</taxon>
        <taxon>Actinomycetes</taxon>
        <taxon>Micrococcales</taxon>
        <taxon>Micrococcaceae</taxon>
        <taxon>Pseudarthrobacter</taxon>
    </lineage>
</organism>
<proteinExistence type="inferred from homology"/>
<evidence type="ECO:0000313" key="3">
    <source>
        <dbReference type="EMBL" id="KIC66945.1"/>
    </source>
</evidence>
<gene>
    <name evidence="3" type="ORF">RM50_09485</name>
</gene>